<accession>A0ABY9X8G1</accession>
<proteinExistence type="predicted"/>
<feature type="domain" description="DUF4440" evidence="1">
    <location>
        <begin position="14"/>
        <end position="118"/>
    </location>
</feature>
<dbReference type="EMBL" id="CP043494">
    <property type="protein sequence ID" value="WNG51693.1"/>
    <property type="molecule type" value="Genomic_DNA"/>
</dbReference>
<reference evidence="2 3" key="1">
    <citation type="submission" date="2019-08" db="EMBL/GenBank/DDBJ databases">
        <title>Archangium and Cystobacter genomes.</title>
        <authorList>
            <person name="Chen I.-C.K."/>
            <person name="Wielgoss S."/>
        </authorList>
    </citation>
    <scope>NUCLEOTIDE SEQUENCE [LARGE SCALE GENOMIC DNA]</scope>
    <source>
        <strain evidence="2 3">Cbm 6</strain>
    </source>
</reference>
<organism evidence="2 3">
    <name type="scientific">Archangium minus</name>
    <dbReference type="NCBI Taxonomy" id="83450"/>
    <lineage>
        <taxon>Bacteria</taxon>
        <taxon>Pseudomonadati</taxon>
        <taxon>Myxococcota</taxon>
        <taxon>Myxococcia</taxon>
        <taxon>Myxococcales</taxon>
        <taxon>Cystobacterineae</taxon>
        <taxon>Archangiaceae</taxon>
        <taxon>Archangium</taxon>
    </lineage>
</organism>
<dbReference type="RefSeq" id="WP_395811980.1">
    <property type="nucleotide sequence ID" value="NZ_CP043494.1"/>
</dbReference>
<evidence type="ECO:0000259" key="1">
    <source>
        <dbReference type="Pfam" id="PF14534"/>
    </source>
</evidence>
<dbReference type="Proteomes" id="UP001611383">
    <property type="component" value="Chromosome"/>
</dbReference>
<name>A0ABY9X8G1_9BACT</name>
<dbReference type="InterPro" id="IPR027843">
    <property type="entry name" value="DUF4440"/>
</dbReference>
<dbReference type="Gene3D" id="3.10.450.50">
    <property type="match status" value="1"/>
</dbReference>
<gene>
    <name evidence="2" type="ORF">F0U60_51995</name>
</gene>
<keyword evidence="3" id="KW-1185">Reference proteome</keyword>
<evidence type="ECO:0000313" key="2">
    <source>
        <dbReference type="EMBL" id="WNG51693.1"/>
    </source>
</evidence>
<protein>
    <submittedName>
        <fullName evidence="2">Nuclear transport factor 2 family protein</fullName>
    </submittedName>
</protein>
<dbReference type="Pfam" id="PF14534">
    <property type="entry name" value="DUF4440"/>
    <property type="match status" value="1"/>
</dbReference>
<dbReference type="InterPro" id="IPR032710">
    <property type="entry name" value="NTF2-like_dom_sf"/>
</dbReference>
<sequence length="128" mass="14807">MSQLSADQAKEELLSLMHAWTAAVGAKDHAWFERHADADWRYTDYTGAQRGRREYLELIQQVNHYTEEFRRFDVRLVAGTVALITGVYVARVDFQDTGRMEKTLAFSAVWEHRGGVWKALLHHTSEPK</sequence>
<evidence type="ECO:0000313" key="3">
    <source>
        <dbReference type="Proteomes" id="UP001611383"/>
    </source>
</evidence>
<dbReference type="SUPFAM" id="SSF54427">
    <property type="entry name" value="NTF2-like"/>
    <property type="match status" value="1"/>
</dbReference>